<dbReference type="Pfam" id="PF00561">
    <property type="entry name" value="Abhydrolase_1"/>
    <property type="match status" value="1"/>
</dbReference>
<proteinExistence type="predicted"/>
<dbReference type="AlphaFoldDB" id="A0A557RKE5"/>
<dbReference type="PANTHER" id="PTHR36837:SF2">
    <property type="entry name" value="POLY(3-HYDROXYALKANOATE) POLYMERASE SUBUNIT PHAC"/>
    <property type="match status" value="1"/>
</dbReference>
<keyword evidence="2" id="KW-0378">Hydrolase</keyword>
<organism evidence="2 3">
    <name type="scientific">Spiribacter aquaticus</name>
    <dbReference type="NCBI Taxonomy" id="1935996"/>
    <lineage>
        <taxon>Bacteria</taxon>
        <taxon>Pseudomonadati</taxon>
        <taxon>Pseudomonadota</taxon>
        <taxon>Gammaproteobacteria</taxon>
        <taxon>Chromatiales</taxon>
        <taxon>Ectothiorhodospiraceae</taxon>
        <taxon>Spiribacter</taxon>
    </lineage>
</organism>
<dbReference type="Gene3D" id="3.40.50.1820">
    <property type="entry name" value="alpha/beta hydrolase"/>
    <property type="match status" value="1"/>
</dbReference>
<evidence type="ECO:0000259" key="1">
    <source>
        <dbReference type="Pfam" id="PF00561"/>
    </source>
</evidence>
<evidence type="ECO:0000313" key="3">
    <source>
        <dbReference type="Proteomes" id="UP000316688"/>
    </source>
</evidence>
<dbReference type="SUPFAM" id="SSF53474">
    <property type="entry name" value="alpha/beta-Hydrolases"/>
    <property type="match status" value="1"/>
</dbReference>
<dbReference type="InterPro" id="IPR000073">
    <property type="entry name" value="AB_hydrolase_1"/>
</dbReference>
<dbReference type="PANTHER" id="PTHR36837">
    <property type="entry name" value="POLY(3-HYDROXYALKANOATE) POLYMERASE SUBUNIT PHAC"/>
    <property type="match status" value="1"/>
</dbReference>
<gene>
    <name evidence="2" type="ORF">FPL11_06135</name>
</gene>
<dbReference type="InterPro" id="IPR051321">
    <property type="entry name" value="PHA/PHB_synthase"/>
</dbReference>
<dbReference type="Proteomes" id="UP000316688">
    <property type="component" value="Unassembled WGS sequence"/>
</dbReference>
<feature type="domain" description="AB hydrolase-1" evidence="1">
    <location>
        <begin position="77"/>
        <end position="328"/>
    </location>
</feature>
<comment type="caution">
    <text evidence="2">The sequence shown here is derived from an EMBL/GenBank/DDBJ whole genome shotgun (WGS) entry which is preliminary data.</text>
</comment>
<name>A0A557RKE5_9GAMM</name>
<keyword evidence="3" id="KW-1185">Reference proteome</keyword>
<sequence>MTWRPSCSASAAASAARPRHCGPRSRRCGRSCTATVSRPASAGAATAMAETDPITPSAVVTETDNATLHRYGSSGDPPLLIIYSLVNRPAILDLSPERSVIARLLAGGFCVYLLAWYPPGAARRYLGLADYVLGDITDAVDWVADRHAMRPHLLGVCQGGVLALCQTALRPRQIRSLTTLATPIATDGPDDALARLARGIDFDALVTATGNVTGEGLATVFASLKPFALGPRRYNGLAALADADAAARDAFLRMERWMYDGPDLAGRAFAEFAREIYQNNALIRDTLTLDGQPVRLAAIDTPVFNAWAEDDHLVPPATARALAAHLGGDCAEHGLPGGHLGLFIGGRAHKQLYPALLDWLRSH</sequence>
<protein>
    <submittedName>
        <fullName evidence="2">Alpha/beta fold hydrolase</fullName>
    </submittedName>
</protein>
<accession>A0A557RKE5</accession>
<dbReference type="InterPro" id="IPR029058">
    <property type="entry name" value="AB_hydrolase_fold"/>
</dbReference>
<dbReference type="GO" id="GO:0016787">
    <property type="term" value="F:hydrolase activity"/>
    <property type="evidence" value="ECO:0007669"/>
    <property type="project" value="UniProtKB-KW"/>
</dbReference>
<reference evidence="2 3" key="1">
    <citation type="submission" date="2019-07" db="EMBL/GenBank/DDBJ databases">
        <title>Reclasification of Spiribacter aquaticus.</title>
        <authorList>
            <person name="Leon M.J."/>
            <person name="Sanchez-Porro C."/>
            <person name="Ventosa A."/>
        </authorList>
    </citation>
    <scope>NUCLEOTIDE SEQUENCE [LARGE SCALE GENOMIC DNA]</scope>
    <source>
        <strain evidence="2 3">SP30</strain>
    </source>
</reference>
<dbReference type="EMBL" id="VMKP01000002">
    <property type="protein sequence ID" value="TVO65638.1"/>
    <property type="molecule type" value="Genomic_DNA"/>
</dbReference>
<evidence type="ECO:0000313" key="2">
    <source>
        <dbReference type="EMBL" id="TVO65638.1"/>
    </source>
</evidence>